<feature type="region of interest" description="Disordered" evidence="2">
    <location>
        <begin position="539"/>
        <end position="559"/>
    </location>
</feature>
<protein>
    <submittedName>
        <fullName evidence="3">Uncharacterized protein</fullName>
    </submittedName>
</protein>
<keyword evidence="1" id="KW-0175">Coiled coil</keyword>
<evidence type="ECO:0000313" key="3">
    <source>
        <dbReference type="EMBL" id="EAR82798.1"/>
    </source>
</evidence>
<sequence length="1312" mass="152400">MLFARGADIEGETQTAATIESAEQMKFRRQQEKQMKKFQKIENKQNVREYEENFHSKNYTNIRSKVFQLRIKKVDFGGQKVTINDKVLINRRVLNDYIHIVNKRQDVVDSMEDNFWSMVQLYDGTLHYFNKYYGKKLEDQMSKLNHMLKPEHRYLLKSIDKNEARIKRRLLEYEQVKKSGDPTIKKALQECKNIEEIVEKHHQQQKQKAADRRNKNKSEGHIEKLSKKKGYIVNEMEVEQRRQNQMIMNEIQKFGSDRIKRKLFEQDMKVILENQEIQDKIHHIQMSLEKMQNQPATSSKSINLICENEEDPQNEGHNQNENTQKNIMSLRHINNPVSLQHINMVSPRSPRLDHLIGNKNSSSNLANNNSPYLQSAFAHNMQIQEHELVLNELQRRHSHNNLNPFIHYSMLSNKQATSPIFQQVLEQQSLHSKSLDKIGLNNYLDQNEGSEEKVGKKDPRSSIFNFQQNQKNQSQAKLNNLTIREQQFMMLQQELNSTSPHMKRGSIDGNNSPRNQPFISQLRNQSIFDNLSTMSQSKKTSILSANDSQNNGNSQYNGEKRLKSNVSFNLSSNHPEMISTPQKEYMLTEKYNKSTPSTSLFSNNQEQKSKFNQMNCTVGSFTVKENSQAQKTSKQNHITTNLNLRKASLDQVMGKINEEKLKKVAINIQSSSGIKEELLQSKSTIAATPLKSVLKKSHNNISLTENQLKQNVTSIKDVISTTKSLVTANGSFNFQNNQGLQESSNNLISDQNFLTSASNMQTVESPSKINSAKSNKQQGLIKRLTTLVSQENLAIIGNYQSKRRQSKSIQIENVSSNEKIEENPSNQPNITNEDKKQIKIQNDSNTEKIQQEASDDDNEDENKNNGSRQDTVSSRGNKNDLYSSREKKKRKSIIPEIYGKKNSKSADKVNSQQSEEVFEKPLIRNKIYNENDLFKYKKINKYALHEIYEKRILNLHKDETPLLSMKELQYIEEKQKKSSSQSQIKVPYTHHQHHPFSWNNLEEKKADFLSLEKQRSLLINPEQEEVFDKKISQIHGTDVFNMYKSIQKNCKTQIEQSKSFQKDIKEGEQELKFKHKILKQQYAEHLGPKEYKSKYVKEILDQTKKQLNFKINKKSRSKISSPEKILQSLLKQDKQVWGKTIKSQELIKDENGEIIQAQKPEKKYNLFSSQTMSDTEKQQVRNQSMQKLEKIVDKYKNNSMSLQEQLQSLMNLDNNRKALFGMTQKMYVPSNLIKNKQKNKYLNGILSSSNIDQNTFNQLKQQIANNQNNQSAQFNNTVEFPSNNQMGDENDNNENNKSIVSVDEQIKSKNLE</sequence>
<proteinExistence type="predicted"/>
<feature type="compositionally biased region" description="Polar residues" evidence="2">
    <location>
        <begin position="539"/>
        <end position="557"/>
    </location>
</feature>
<feature type="compositionally biased region" description="Polar residues" evidence="2">
    <location>
        <begin position="508"/>
        <end position="517"/>
    </location>
</feature>
<gene>
    <name evidence="3" type="ORF">TTHERM_01083080</name>
</gene>
<dbReference type="GeneID" id="7840583"/>
<reference evidence="4" key="1">
    <citation type="journal article" date="2006" name="PLoS Biol.">
        <title>Macronuclear genome sequence of the ciliate Tetrahymena thermophila, a model eukaryote.</title>
        <authorList>
            <person name="Eisen J.A."/>
            <person name="Coyne R.S."/>
            <person name="Wu M."/>
            <person name="Wu D."/>
            <person name="Thiagarajan M."/>
            <person name="Wortman J.R."/>
            <person name="Badger J.H."/>
            <person name="Ren Q."/>
            <person name="Amedeo P."/>
            <person name="Jones K.M."/>
            <person name="Tallon L.J."/>
            <person name="Delcher A.L."/>
            <person name="Salzberg S.L."/>
            <person name="Silva J.C."/>
            <person name="Haas B.J."/>
            <person name="Majoros W.H."/>
            <person name="Farzad M."/>
            <person name="Carlton J.M."/>
            <person name="Smith R.K. Jr."/>
            <person name="Garg J."/>
            <person name="Pearlman R.E."/>
            <person name="Karrer K.M."/>
            <person name="Sun L."/>
            <person name="Manning G."/>
            <person name="Elde N.C."/>
            <person name="Turkewitz A.P."/>
            <person name="Asai D.J."/>
            <person name="Wilkes D.E."/>
            <person name="Wang Y."/>
            <person name="Cai H."/>
            <person name="Collins K."/>
            <person name="Stewart B.A."/>
            <person name="Lee S.R."/>
            <person name="Wilamowska K."/>
            <person name="Weinberg Z."/>
            <person name="Ruzzo W.L."/>
            <person name="Wloga D."/>
            <person name="Gaertig J."/>
            <person name="Frankel J."/>
            <person name="Tsao C.-C."/>
            <person name="Gorovsky M.A."/>
            <person name="Keeling P.J."/>
            <person name="Waller R.F."/>
            <person name="Patron N.J."/>
            <person name="Cherry J.M."/>
            <person name="Stover N.A."/>
            <person name="Krieger C.J."/>
            <person name="del Toro C."/>
            <person name="Ryder H.F."/>
            <person name="Williamson S.C."/>
            <person name="Barbeau R.A."/>
            <person name="Hamilton E.P."/>
            <person name="Orias E."/>
        </authorList>
    </citation>
    <scope>NUCLEOTIDE SEQUENCE [LARGE SCALE GENOMIC DNA]</scope>
    <source>
        <strain evidence="4">SB210</strain>
    </source>
</reference>
<organism evidence="3 4">
    <name type="scientific">Tetrahymena thermophila (strain SB210)</name>
    <dbReference type="NCBI Taxonomy" id="312017"/>
    <lineage>
        <taxon>Eukaryota</taxon>
        <taxon>Sar</taxon>
        <taxon>Alveolata</taxon>
        <taxon>Ciliophora</taxon>
        <taxon>Intramacronucleata</taxon>
        <taxon>Oligohymenophorea</taxon>
        <taxon>Hymenostomatida</taxon>
        <taxon>Tetrahymenina</taxon>
        <taxon>Tetrahymenidae</taxon>
        <taxon>Tetrahymena</taxon>
    </lineage>
</organism>
<feature type="compositionally biased region" description="Polar residues" evidence="2">
    <location>
        <begin position="1277"/>
        <end position="1299"/>
    </location>
</feature>
<feature type="compositionally biased region" description="Polar residues" evidence="2">
    <location>
        <begin position="807"/>
        <end position="831"/>
    </location>
</feature>
<dbReference type="HOGENOM" id="CLU_260648_0_0_1"/>
<evidence type="ECO:0000256" key="1">
    <source>
        <dbReference type="SAM" id="Coils"/>
    </source>
</evidence>
<accession>Q22BW0</accession>
<name>Q22BW0_TETTS</name>
<dbReference type="EMBL" id="GG662563">
    <property type="protein sequence ID" value="EAR82798.1"/>
    <property type="molecule type" value="Genomic_DNA"/>
</dbReference>
<evidence type="ECO:0000256" key="2">
    <source>
        <dbReference type="SAM" id="MobiDB-lite"/>
    </source>
</evidence>
<dbReference type="RefSeq" id="XP_001030461.1">
    <property type="nucleotide sequence ID" value="XM_001030461.1"/>
</dbReference>
<dbReference type="Proteomes" id="UP000009168">
    <property type="component" value="Unassembled WGS sequence"/>
</dbReference>
<keyword evidence="4" id="KW-1185">Reference proteome</keyword>
<dbReference type="KEGG" id="tet:TTHERM_01083080"/>
<feature type="region of interest" description="Disordered" evidence="2">
    <location>
        <begin position="801"/>
        <end position="913"/>
    </location>
</feature>
<feature type="region of interest" description="Disordered" evidence="2">
    <location>
        <begin position="199"/>
        <end position="225"/>
    </location>
</feature>
<feature type="region of interest" description="Disordered" evidence="2">
    <location>
        <begin position="498"/>
        <end position="517"/>
    </location>
</feature>
<feature type="region of interest" description="Disordered" evidence="2">
    <location>
        <begin position="1277"/>
        <end position="1312"/>
    </location>
</feature>
<dbReference type="InParanoid" id="Q22BW0"/>
<evidence type="ECO:0000313" key="4">
    <source>
        <dbReference type="Proteomes" id="UP000009168"/>
    </source>
</evidence>
<feature type="coiled-coil region" evidence="1">
    <location>
        <begin position="1185"/>
        <end position="1212"/>
    </location>
</feature>
<feature type="compositionally biased region" description="Polar residues" evidence="2">
    <location>
        <begin position="866"/>
        <end position="882"/>
    </location>
</feature>